<evidence type="ECO:0000313" key="3">
    <source>
        <dbReference type="EMBL" id="MFC4498911.1"/>
    </source>
</evidence>
<dbReference type="CDD" id="cd01189">
    <property type="entry name" value="INT_ICEBs1_C_like"/>
    <property type="match status" value="1"/>
</dbReference>
<dbReference type="InterPro" id="IPR011010">
    <property type="entry name" value="DNA_brk_join_enz"/>
</dbReference>
<dbReference type="EMBL" id="JBHSFK010000003">
    <property type="protein sequence ID" value="MFC4498911.1"/>
    <property type="molecule type" value="Genomic_DNA"/>
</dbReference>
<dbReference type="InterPro" id="IPR002104">
    <property type="entry name" value="Integrase_catalytic"/>
</dbReference>
<dbReference type="PANTHER" id="PTHR30349">
    <property type="entry name" value="PHAGE INTEGRASE-RELATED"/>
    <property type="match status" value="1"/>
</dbReference>
<dbReference type="RefSeq" id="WP_381179860.1">
    <property type="nucleotide sequence ID" value="NZ_JBHSFK010000003.1"/>
</dbReference>
<dbReference type="SUPFAM" id="SSF56349">
    <property type="entry name" value="DNA breaking-rejoining enzymes"/>
    <property type="match status" value="1"/>
</dbReference>
<proteinExistence type="predicted"/>
<dbReference type="PROSITE" id="PS51898">
    <property type="entry name" value="TYR_RECOMBINASE"/>
    <property type="match status" value="1"/>
</dbReference>
<name>A0ABV9AMZ6_9ACTN</name>
<dbReference type="InterPro" id="IPR013762">
    <property type="entry name" value="Integrase-like_cat_sf"/>
</dbReference>
<dbReference type="PANTHER" id="PTHR30349:SF64">
    <property type="entry name" value="PROPHAGE INTEGRASE INTD-RELATED"/>
    <property type="match status" value="1"/>
</dbReference>
<comment type="caution">
    <text evidence="3">The sequence shown here is derived from an EMBL/GenBank/DDBJ whole genome shotgun (WGS) entry which is preliminary data.</text>
</comment>
<dbReference type="InterPro" id="IPR050090">
    <property type="entry name" value="Tyrosine_recombinase_XerCD"/>
</dbReference>
<sequence>MPEHSIHPRLPEGTERVVSTGIERLPDGGMILTLLTVGPLPLELIQYRMFLDRYLTWSLLRALARDEATCREVAERHRDGHDARAIRRPVGGQGDVPKLRHGVAGVSDHGPFHHREHVVAVSAARLSVHRFALHDRIPAHPYPHVGTGPHGLRNGSLISADRVCKRLCCVRCGLDPRKIKPWTRDRVVAVRAGLPEQYATTVDLGAGCGLRQGEIFGLAVDEVDFDGGVLHIARQVKLVGPQMVFAPPKGGKLRDVPLPDVVSDALAAHVTRRPPIDVTLPWKTPDGPPVTVKLLFYSRERKALNRNYFNMYLWKPALIAGGVIPERVPGERFKPSREHGMHALRHYYASVLLDSGENIKALAEYLGHSDPGFTLRTYTHLMPNSRDRARRAIDSVFGKGVSP</sequence>
<dbReference type="Gene3D" id="1.10.443.10">
    <property type="entry name" value="Intergrase catalytic core"/>
    <property type="match status" value="1"/>
</dbReference>
<dbReference type="Pfam" id="PF00589">
    <property type="entry name" value="Phage_integrase"/>
    <property type="match status" value="1"/>
</dbReference>
<feature type="domain" description="Tyr recombinase" evidence="2">
    <location>
        <begin position="177"/>
        <end position="394"/>
    </location>
</feature>
<keyword evidence="1" id="KW-0233">DNA recombination</keyword>
<reference evidence="4" key="1">
    <citation type="journal article" date="2019" name="Int. J. Syst. Evol. Microbiol.">
        <title>The Global Catalogue of Microorganisms (GCM) 10K type strain sequencing project: providing services to taxonomists for standard genome sequencing and annotation.</title>
        <authorList>
            <consortium name="The Broad Institute Genomics Platform"/>
            <consortium name="The Broad Institute Genome Sequencing Center for Infectious Disease"/>
            <person name="Wu L."/>
            <person name="Ma J."/>
        </authorList>
    </citation>
    <scope>NUCLEOTIDE SEQUENCE [LARGE SCALE GENOMIC DNA]</scope>
    <source>
        <strain evidence="4">CGMCC 4.7177</strain>
    </source>
</reference>
<evidence type="ECO:0000313" key="4">
    <source>
        <dbReference type="Proteomes" id="UP001595839"/>
    </source>
</evidence>
<keyword evidence="4" id="KW-1185">Reference proteome</keyword>
<evidence type="ECO:0000256" key="1">
    <source>
        <dbReference type="ARBA" id="ARBA00023172"/>
    </source>
</evidence>
<evidence type="ECO:0000259" key="2">
    <source>
        <dbReference type="PROSITE" id="PS51898"/>
    </source>
</evidence>
<dbReference type="Proteomes" id="UP001595839">
    <property type="component" value="Unassembled WGS sequence"/>
</dbReference>
<gene>
    <name evidence="3" type="ORF">ACFPIH_05155</name>
</gene>
<accession>A0ABV9AMZ6</accession>
<organism evidence="3 4">
    <name type="scientific">Streptomyces vulcanius</name>
    <dbReference type="NCBI Taxonomy" id="1441876"/>
    <lineage>
        <taxon>Bacteria</taxon>
        <taxon>Bacillati</taxon>
        <taxon>Actinomycetota</taxon>
        <taxon>Actinomycetes</taxon>
        <taxon>Kitasatosporales</taxon>
        <taxon>Streptomycetaceae</taxon>
        <taxon>Streptomyces</taxon>
    </lineage>
</organism>
<protein>
    <submittedName>
        <fullName evidence="3">Tyrosine-type recombinase/integrase</fullName>
    </submittedName>
</protein>